<keyword evidence="9" id="KW-1185">Reference proteome</keyword>
<name>A0ABT6TFU8_9BACL</name>
<dbReference type="Gene3D" id="3.20.20.80">
    <property type="entry name" value="Glycosidases"/>
    <property type="match status" value="1"/>
</dbReference>
<comment type="caution">
    <text evidence="8">The sequence shown here is derived from an EMBL/GenBank/DDBJ whole genome shotgun (WGS) entry which is preliminary data.</text>
</comment>
<evidence type="ECO:0000256" key="6">
    <source>
        <dbReference type="ARBA" id="ARBA00023295"/>
    </source>
</evidence>
<keyword evidence="6" id="KW-0326">Glycosidase</keyword>
<proteinExistence type="inferred from homology"/>
<reference evidence="8" key="1">
    <citation type="submission" date="2023-04" db="EMBL/GenBank/DDBJ databases">
        <title>Comparative genomic analysis of Cohnella hashimotonis sp. nov., isolated from the International Space Station.</title>
        <authorList>
            <person name="Venkateswaran K."/>
            <person name="Simpson A."/>
        </authorList>
    </citation>
    <scope>NUCLEOTIDE SEQUENCE</scope>
    <source>
        <strain evidence="8">F6_2S_P_1</strain>
    </source>
</reference>
<dbReference type="Pfam" id="PF01120">
    <property type="entry name" value="Alpha_L_fucos"/>
    <property type="match status" value="1"/>
</dbReference>
<dbReference type="InterPro" id="IPR057739">
    <property type="entry name" value="Glyco_hydro_29_N"/>
</dbReference>
<keyword evidence="4" id="KW-0732">Signal</keyword>
<dbReference type="RefSeq" id="WP_282907699.1">
    <property type="nucleotide sequence ID" value="NZ_JAGRPV010000001.1"/>
</dbReference>
<dbReference type="SUPFAM" id="SSF51445">
    <property type="entry name" value="(Trans)glycosidases"/>
    <property type="match status" value="1"/>
</dbReference>
<evidence type="ECO:0000313" key="8">
    <source>
        <dbReference type="EMBL" id="MDI4644712.1"/>
    </source>
</evidence>
<accession>A0ABT6TFU8</accession>
<sequence length="449" mass="51873">MTHDSSRADAATARQQEVSPAHDPRSAWFTEARFGLYIHWGLYALGARHEWMRSREFMSNEAYERYFRHFDPDLYDPAKWAKLAGAAGMKYMVVTTKHHEGFCLWDSKLTEYKATNAPCGKDLLRPMLEAFRAEGIRTGLYYSLLDWHHPDYTVDVKHPLRYDEAFVARDALRKWQNYVDYIHGQTRELLTEYGDIDVLFLDFSIPGEEGFPGKGKDEWQSERFVDMVRTLQPNTLINDRLGVPGDITTPEQYQPREWIKIDGKPVLWEACHTFSGSWGYHRDEESWKSTEQILRMLIDTVSKGGNFLLNVGPNARGELDERAVERLEEIGVWMRKHQRAIHGCTASPAHLPACPEDCRFTYNPKTNRLYVHLFAWPFKQLHLANFSGRVEYAQLLDDASEIRMVEGEKKLTIEAGAFDEGRPANMLTLQLPVKKPKAAIPVIELFLKS</sequence>
<evidence type="ECO:0000256" key="5">
    <source>
        <dbReference type="ARBA" id="ARBA00022801"/>
    </source>
</evidence>
<gene>
    <name evidence="8" type="ORF">KB449_07035</name>
</gene>
<dbReference type="PRINTS" id="PR00741">
    <property type="entry name" value="GLHYDRLASE29"/>
</dbReference>
<evidence type="ECO:0000256" key="3">
    <source>
        <dbReference type="ARBA" id="ARBA00012662"/>
    </source>
</evidence>
<dbReference type="PANTHER" id="PTHR10030:SF37">
    <property type="entry name" value="ALPHA-L-FUCOSIDASE-RELATED"/>
    <property type="match status" value="1"/>
</dbReference>
<dbReference type="SMART" id="SM00812">
    <property type="entry name" value="Alpha_L_fucos"/>
    <property type="match status" value="1"/>
</dbReference>
<dbReference type="InterPro" id="IPR000933">
    <property type="entry name" value="Glyco_hydro_29"/>
</dbReference>
<evidence type="ECO:0000256" key="2">
    <source>
        <dbReference type="ARBA" id="ARBA00007951"/>
    </source>
</evidence>
<feature type="domain" description="Glycoside hydrolase family 29 N-terminal" evidence="7">
    <location>
        <begin position="15"/>
        <end position="337"/>
    </location>
</feature>
<keyword evidence="5" id="KW-0378">Hydrolase</keyword>
<dbReference type="PANTHER" id="PTHR10030">
    <property type="entry name" value="ALPHA-L-FUCOSIDASE"/>
    <property type="match status" value="1"/>
</dbReference>
<evidence type="ECO:0000259" key="7">
    <source>
        <dbReference type="Pfam" id="PF01120"/>
    </source>
</evidence>
<dbReference type="InterPro" id="IPR016286">
    <property type="entry name" value="FUC_metazoa-typ"/>
</dbReference>
<comment type="similarity">
    <text evidence="2">Belongs to the glycosyl hydrolase 29 family.</text>
</comment>
<evidence type="ECO:0000256" key="1">
    <source>
        <dbReference type="ARBA" id="ARBA00004071"/>
    </source>
</evidence>
<evidence type="ECO:0000256" key="4">
    <source>
        <dbReference type="ARBA" id="ARBA00022729"/>
    </source>
</evidence>
<dbReference type="EC" id="3.2.1.51" evidence="3"/>
<organism evidence="8 9">
    <name type="scientific">Cohnella hashimotonis</name>
    <dbReference type="NCBI Taxonomy" id="2826895"/>
    <lineage>
        <taxon>Bacteria</taxon>
        <taxon>Bacillati</taxon>
        <taxon>Bacillota</taxon>
        <taxon>Bacilli</taxon>
        <taxon>Bacillales</taxon>
        <taxon>Paenibacillaceae</taxon>
        <taxon>Cohnella</taxon>
    </lineage>
</organism>
<dbReference type="PIRSF" id="PIRSF001092">
    <property type="entry name" value="Alpha-L-fucosidase"/>
    <property type="match status" value="1"/>
</dbReference>
<protein>
    <recommendedName>
        <fullName evidence="3">alpha-L-fucosidase</fullName>
        <ecNumber evidence="3">3.2.1.51</ecNumber>
    </recommendedName>
</protein>
<dbReference type="InterPro" id="IPR017853">
    <property type="entry name" value="GH"/>
</dbReference>
<comment type="function">
    <text evidence="1">Alpha-L-fucosidase is responsible for hydrolyzing the alpha-1,6-linked fucose joined to the reducing-end N-acetylglucosamine of the carbohydrate moieties of glycoproteins.</text>
</comment>
<evidence type="ECO:0000313" key="9">
    <source>
        <dbReference type="Proteomes" id="UP001161691"/>
    </source>
</evidence>
<dbReference type="Proteomes" id="UP001161691">
    <property type="component" value="Unassembled WGS sequence"/>
</dbReference>
<dbReference type="EMBL" id="JAGRPV010000001">
    <property type="protein sequence ID" value="MDI4644712.1"/>
    <property type="molecule type" value="Genomic_DNA"/>
</dbReference>